<accession>A0A7X5V144</accession>
<comment type="caution">
    <text evidence="6">The sequence shown here is derived from an EMBL/GenBank/DDBJ whole genome shotgun (WGS) entry which is preliminary data.</text>
</comment>
<evidence type="ECO:0000256" key="2">
    <source>
        <dbReference type="PROSITE-ProRule" id="PRU00169"/>
    </source>
</evidence>
<evidence type="ECO:0000259" key="4">
    <source>
        <dbReference type="PROSITE" id="PS50110"/>
    </source>
</evidence>
<proteinExistence type="predicted"/>
<dbReference type="InterPro" id="IPR001789">
    <property type="entry name" value="Sig_transdc_resp-reg_receiver"/>
</dbReference>
<keyword evidence="2" id="KW-0597">Phosphoprotein</keyword>
<evidence type="ECO:0000256" key="3">
    <source>
        <dbReference type="PROSITE-ProRule" id="PRU01091"/>
    </source>
</evidence>
<dbReference type="PANTHER" id="PTHR48111">
    <property type="entry name" value="REGULATOR OF RPOS"/>
    <property type="match status" value="1"/>
</dbReference>
<dbReference type="Gene3D" id="1.10.10.10">
    <property type="entry name" value="Winged helix-like DNA-binding domain superfamily/Winged helix DNA-binding domain"/>
    <property type="match status" value="1"/>
</dbReference>
<reference evidence="6 7" key="1">
    <citation type="submission" date="2020-03" db="EMBL/GenBank/DDBJ databases">
        <title>Genomic Encyclopedia of Type Strains, Phase IV (KMG-IV): sequencing the most valuable type-strain genomes for metagenomic binning, comparative biology and taxonomic classification.</title>
        <authorList>
            <person name="Goeker M."/>
        </authorList>
    </citation>
    <scope>NUCLEOTIDE SEQUENCE [LARGE SCALE GENOMIC DNA]</scope>
    <source>
        <strain evidence="6 7">DSM 4733</strain>
    </source>
</reference>
<dbReference type="EMBL" id="JAASQV010000002">
    <property type="protein sequence ID" value="NIJ65979.1"/>
    <property type="molecule type" value="Genomic_DNA"/>
</dbReference>
<dbReference type="AlphaFoldDB" id="A0A7X5V144"/>
<keyword evidence="7" id="KW-1185">Reference proteome</keyword>
<keyword evidence="1 3" id="KW-0238">DNA-binding</keyword>
<dbReference type="GO" id="GO:0006355">
    <property type="term" value="P:regulation of DNA-templated transcription"/>
    <property type="evidence" value="ECO:0007669"/>
    <property type="project" value="InterPro"/>
</dbReference>
<dbReference type="Pfam" id="PF00072">
    <property type="entry name" value="Response_reg"/>
    <property type="match status" value="1"/>
</dbReference>
<dbReference type="GO" id="GO:0000156">
    <property type="term" value="F:phosphorelay response regulator activity"/>
    <property type="evidence" value="ECO:0007669"/>
    <property type="project" value="TreeGrafter"/>
</dbReference>
<dbReference type="InterPro" id="IPR016032">
    <property type="entry name" value="Sig_transdc_resp-reg_C-effctor"/>
</dbReference>
<dbReference type="GO" id="GO:0000976">
    <property type="term" value="F:transcription cis-regulatory region binding"/>
    <property type="evidence" value="ECO:0007669"/>
    <property type="project" value="TreeGrafter"/>
</dbReference>
<evidence type="ECO:0000313" key="6">
    <source>
        <dbReference type="EMBL" id="NIJ65979.1"/>
    </source>
</evidence>
<dbReference type="Gene3D" id="6.10.250.690">
    <property type="match status" value="1"/>
</dbReference>
<dbReference type="GO" id="GO:0005829">
    <property type="term" value="C:cytosol"/>
    <property type="evidence" value="ECO:0007669"/>
    <property type="project" value="TreeGrafter"/>
</dbReference>
<sequence length="256" mass="29374">MGQFYLRDRAGAADERTNGRLKTVTLWRQSRWMRLLLIEDDIAIADYIGACLSNAGHEVRQVPEGQSGLVETKNEHFDLLIVDRILPDGDGVLVVDSLRKSGFTNPVLMLTALGSIEDRVEGLRHGADDYLVKPFAQAELLARIDALFRRSKGAFQDVHEYASITINRRRREAWRAGQRIMLQPREFELLEQLVLHEGRYVSKAMMLENVWNFHFHPDTNIVETHMSRLRQKLNAGFASDAIQTARRVGYRLRDDC</sequence>
<evidence type="ECO:0000259" key="5">
    <source>
        <dbReference type="PROSITE" id="PS51755"/>
    </source>
</evidence>
<feature type="domain" description="OmpR/PhoB-type" evidence="5">
    <location>
        <begin position="156"/>
        <end position="254"/>
    </location>
</feature>
<dbReference type="InterPro" id="IPR039420">
    <property type="entry name" value="WalR-like"/>
</dbReference>
<protein>
    <submittedName>
        <fullName evidence="6">Two-component system OmpR family response regulator</fullName>
    </submittedName>
</protein>
<dbReference type="SMART" id="SM00862">
    <property type="entry name" value="Trans_reg_C"/>
    <property type="match status" value="1"/>
</dbReference>
<dbReference type="RefSeq" id="WP_341786452.1">
    <property type="nucleotide sequence ID" value="NZ_JAASQV010000002.1"/>
</dbReference>
<feature type="domain" description="Response regulatory" evidence="4">
    <location>
        <begin position="34"/>
        <end position="148"/>
    </location>
</feature>
<feature type="modified residue" description="4-aspartylphosphate" evidence="2">
    <location>
        <position position="83"/>
    </location>
</feature>
<dbReference type="SUPFAM" id="SSF52172">
    <property type="entry name" value="CheY-like"/>
    <property type="match status" value="1"/>
</dbReference>
<dbReference type="CDD" id="cd00383">
    <property type="entry name" value="trans_reg_C"/>
    <property type="match status" value="1"/>
</dbReference>
<dbReference type="InterPro" id="IPR036388">
    <property type="entry name" value="WH-like_DNA-bd_sf"/>
</dbReference>
<evidence type="ECO:0000313" key="7">
    <source>
        <dbReference type="Proteomes" id="UP000564677"/>
    </source>
</evidence>
<name>A0A7X5V144_9SPHN</name>
<feature type="DNA-binding region" description="OmpR/PhoB-type" evidence="3">
    <location>
        <begin position="156"/>
        <end position="254"/>
    </location>
</feature>
<dbReference type="PROSITE" id="PS51755">
    <property type="entry name" value="OMPR_PHOB"/>
    <property type="match status" value="1"/>
</dbReference>
<dbReference type="SUPFAM" id="SSF46894">
    <property type="entry name" value="C-terminal effector domain of the bipartite response regulators"/>
    <property type="match status" value="1"/>
</dbReference>
<dbReference type="Proteomes" id="UP000564677">
    <property type="component" value="Unassembled WGS sequence"/>
</dbReference>
<gene>
    <name evidence="6" type="ORF">FHR20_002941</name>
</gene>
<organism evidence="6 7">
    <name type="scientific">Sphingomonas leidyi</name>
    <dbReference type="NCBI Taxonomy" id="68569"/>
    <lineage>
        <taxon>Bacteria</taxon>
        <taxon>Pseudomonadati</taxon>
        <taxon>Pseudomonadota</taxon>
        <taxon>Alphaproteobacteria</taxon>
        <taxon>Sphingomonadales</taxon>
        <taxon>Sphingomonadaceae</taxon>
        <taxon>Sphingomonas</taxon>
    </lineage>
</organism>
<dbReference type="Pfam" id="PF00486">
    <property type="entry name" value="Trans_reg_C"/>
    <property type="match status" value="1"/>
</dbReference>
<evidence type="ECO:0000256" key="1">
    <source>
        <dbReference type="ARBA" id="ARBA00023125"/>
    </source>
</evidence>
<dbReference type="Gene3D" id="3.40.50.2300">
    <property type="match status" value="1"/>
</dbReference>
<dbReference type="InterPro" id="IPR011006">
    <property type="entry name" value="CheY-like_superfamily"/>
</dbReference>
<dbReference type="PROSITE" id="PS50110">
    <property type="entry name" value="RESPONSE_REGULATORY"/>
    <property type="match status" value="1"/>
</dbReference>
<dbReference type="SMART" id="SM00448">
    <property type="entry name" value="REC"/>
    <property type="match status" value="1"/>
</dbReference>
<dbReference type="GO" id="GO:0032993">
    <property type="term" value="C:protein-DNA complex"/>
    <property type="evidence" value="ECO:0007669"/>
    <property type="project" value="TreeGrafter"/>
</dbReference>
<dbReference type="InterPro" id="IPR001867">
    <property type="entry name" value="OmpR/PhoB-type_DNA-bd"/>
</dbReference>
<dbReference type="PANTHER" id="PTHR48111:SF76">
    <property type="entry name" value="TWO-COMPONENT RESPONSE REGULATOR"/>
    <property type="match status" value="1"/>
</dbReference>